<comment type="caution">
    <text evidence="1">The sequence shown here is derived from an EMBL/GenBank/DDBJ whole genome shotgun (WGS) entry which is preliminary data.</text>
</comment>
<dbReference type="EMBL" id="MU394383">
    <property type="protein sequence ID" value="KAI6081921.1"/>
    <property type="molecule type" value="Genomic_DNA"/>
</dbReference>
<sequence>MQPTDAEISAALTHYRERIVSHNREAFTRVVRLAETAQPNSPKAAKGLAAGRLRFIHELLGISGPELHQNPIERIVSHTIPKIYLNALTPPPQSPYR</sequence>
<organism evidence="1 2">
    <name type="scientific">Hypoxylon rubiginosum</name>
    <dbReference type="NCBI Taxonomy" id="110542"/>
    <lineage>
        <taxon>Eukaryota</taxon>
        <taxon>Fungi</taxon>
        <taxon>Dikarya</taxon>
        <taxon>Ascomycota</taxon>
        <taxon>Pezizomycotina</taxon>
        <taxon>Sordariomycetes</taxon>
        <taxon>Xylariomycetidae</taxon>
        <taxon>Xylariales</taxon>
        <taxon>Hypoxylaceae</taxon>
        <taxon>Hypoxylon</taxon>
    </lineage>
</organism>
<keyword evidence="2" id="KW-1185">Reference proteome</keyword>
<gene>
    <name evidence="1" type="ORF">F4821DRAFT_248360</name>
</gene>
<protein>
    <submittedName>
        <fullName evidence="1">Uncharacterized protein</fullName>
    </submittedName>
</protein>
<evidence type="ECO:0000313" key="1">
    <source>
        <dbReference type="EMBL" id="KAI6081921.1"/>
    </source>
</evidence>
<evidence type="ECO:0000313" key="2">
    <source>
        <dbReference type="Proteomes" id="UP001497680"/>
    </source>
</evidence>
<dbReference type="Proteomes" id="UP001497680">
    <property type="component" value="Unassembled WGS sequence"/>
</dbReference>
<name>A0ACC0CNH7_9PEZI</name>
<proteinExistence type="predicted"/>
<accession>A0ACC0CNH7</accession>
<reference evidence="1 2" key="1">
    <citation type="journal article" date="2022" name="New Phytol.">
        <title>Ecological generalism drives hyperdiversity of secondary metabolite gene clusters in xylarialean endophytes.</title>
        <authorList>
            <person name="Franco M.E.E."/>
            <person name="Wisecaver J.H."/>
            <person name="Arnold A.E."/>
            <person name="Ju Y.M."/>
            <person name="Slot J.C."/>
            <person name="Ahrendt S."/>
            <person name="Moore L.P."/>
            <person name="Eastman K.E."/>
            <person name="Scott K."/>
            <person name="Konkel Z."/>
            <person name="Mondo S.J."/>
            <person name="Kuo A."/>
            <person name="Hayes R.D."/>
            <person name="Haridas S."/>
            <person name="Andreopoulos B."/>
            <person name="Riley R."/>
            <person name="LaButti K."/>
            <person name="Pangilinan J."/>
            <person name="Lipzen A."/>
            <person name="Amirebrahimi M."/>
            <person name="Yan J."/>
            <person name="Adam C."/>
            <person name="Keymanesh K."/>
            <person name="Ng V."/>
            <person name="Louie K."/>
            <person name="Northen T."/>
            <person name="Drula E."/>
            <person name="Henrissat B."/>
            <person name="Hsieh H.M."/>
            <person name="Youens-Clark K."/>
            <person name="Lutzoni F."/>
            <person name="Miadlikowska J."/>
            <person name="Eastwood D.C."/>
            <person name="Hamelin R.C."/>
            <person name="Grigoriev I.V."/>
            <person name="U'Ren J.M."/>
        </authorList>
    </citation>
    <scope>NUCLEOTIDE SEQUENCE [LARGE SCALE GENOMIC DNA]</scope>
    <source>
        <strain evidence="1 2">ER1909</strain>
    </source>
</reference>